<comment type="caution">
    <text evidence="1">The sequence shown here is derived from an EMBL/GenBank/DDBJ whole genome shotgun (WGS) entry which is preliminary data.</text>
</comment>
<proteinExistence type="predicted"/>
<dbReference type="EMBL" id="JAUTWS010000091">
    <property type="protein sequence ID" value="MDO9713455.1"/>
    <property type="molecule type" value="Genomic_DNA"/>
</dbReference>
<sequence>MMHALSELLGRMQELFTSQDAKNGHPYLNHAADIPRKNHQYVKNVREEMANTSRVRWIEKFFDMQSLDRFGVTADKLSLRERRALYRIMIESMEEVLFSQENDQAQDH</sequence>
<name>A0ABT9EB75_9PROT</name>
<organism evidence="1 2">
    <name type="scientific">Paracraurococcus lichenis</name>
    <dbReference type="NCBI Taxonomy" id="3064888"/>
    <lineage>
        <taxon>Bacteria</taxon>
        <taxon>Pseudomonadati</taxon>
        <taxon>Pseudomonadota</taxon>
        <taxon>Alphaproteobacteria</taxon>
        <taxon>Acetobacterales</taxon>
        <taxon>Roseomonadaceae</taxon>
        <taxon>Paracraurococcus</taxon>
    </lineage>
</organism>
<evidence type="ECO:0000313" key="1">
    <source>
        <dbReference type="EMBL" id="MDO9713455.1"/>
    </source>
</evidence>
<protein>
    <submittedName>
        <fullName evidence="1">Uncharacterized protein</fullName>
    </submittedName>
</protein>
<accession>A0ABT9EB75</accession>
<evidence type="ECO:0000313" key="2">
    <source>
        <dbReference type="Proteomes" id="UP001243009"/>
    </source>
</evidence>
<keyword evidence="2" id="KW-1185">Reference proteome</keyword>
<reference evidence="1 2" key="1">
    <citation type="submission" date="2023-08" db="EMBL/GenBank/DDBJ databases">
        <title>The draft genome sequence of Paracraurococcus sp. LOR1-02.</title>
        <authorList>
            <person name="Kingkaew E."/>
            <person name="Tanasupawat S."/>
        </authorList>
    </citation>
    <scope>NUCLEOTIDE SEQUENCE [LARGE SCALE GENOMIC DNA]</scope>
    <source>
        <strain evidence="1 2">LOR1-02</strain>
    </source>
</reference>
<dbReference type="Proteomes" id="UP001243009">
    <property type="component" value="Unassembled WGS sequence"/>
</dbReference>
<gene>
    <name evidence="1" type="ORF">Q7A36_34335</name>
</gene>
<dbReference type="RefSeq" id="WP_305108312.1">
    <property type="nucleotide sequence ID" value="NZ_JAUTWS010000091.1"/>
</dbReference>